<feature type="region of interest" description="Disordered" evidence="1">
    <location>
        <begin position="38"/>
        <end position="197"/>
    </location>
</feature>
<feature type="compositionally biased region" description="Polar residues" evidence="1">
    <location>
        <begin position="156"/>
        <end position="169"/>
    </location>
</feature>
<feature type="compositionally biased region" description="Basic and acidic residues" evidence="1">
    <location>
        <begin position="41"/>
        <end position="52"/>
    </location>
</feature>
<feature type="compositionally biased region" description="Pro residues" evidence="1">
    <location>
        <begin position="91"/>
        <end position="103"/>
    </location>
</feature>
<reference evidence="2" key="1">
    <citation type="submission" date="2018-11" db="EMBL/GenBank/DDBJ databases">
        <authorList>
            <consortium name="Pathogen Informatics"/>
        </authorList>
    </citation>
    <scope>NUCLEOTIDE SEQUENCE</scope>
</reference>
<comment type="caution">
    <text evidence="2">The sequence shown here is derived from an EMBL/GenBank/DDBJ whole genome shotgun (WGS) entry which is preliminary data.</text>
</comment>
<feature type="region of interest" description="Disordered" evidence="1">
    <location>
        <begin position="1"/>
        <end position="20"/>
    </location>
</feature>
<gene>
    <name evidence="2" type="ORF">PXEA_LOCUS18205</name>
</gene>
<dbReference type="Proteomes" id="UP000784294">
    <property type="component" value="Unassembled WGS sequence"/>
</dbReference>
<protein>
    <submittedName>
        <fullName evidence="2">Uncharacterized protein</fullName>
    </submittedName>
</protein>
<feature type="compositionally biased region" description="Basic and acidic residues" evidence="1">
    <location>
        <begin position="146"/>
        <end position="155"/>
    </location>
</feature>
<organism evidence="2 3">
    <name type="scientific">Protopolystoma xenopodis</name>
    <dbReference type="NCBI Taxonomy" id="117903"/>
    <lineage>
        <taxon>Eukaryota</taxon>
        <taxon>Metazoa</taxon>
        <taxon>Spiralia</taxon>
        <taxon>Lophotrochozoa</taxon>
        <taxon>Platyhelminthes</taxon>
        <taxon>Monogenea</taxon>
        <taxon>Polyopisthocotylea</taxon>
        <taxon>Polystomatidea</taxon>
        <taxon>Polystomatidae</taxon>
        <taxon>Protopolystoma</taxon>
    </lineage>
</organism>
<proteinExistence type="predicted"/>
<dbReference type="EMBL" id="CAAALY010069518">
    <property type="protein sequence ID" value="VEL24765.1"/>
    <property type="molecule type" value="Genomic_DNA"/>
</dbReference>
<evidence type="ECO:0000313" key="3">
    <source>
        <dbReference type="Proteomes" id="UP000784294"/>
    </source>
</evidence>
<evidence type="ECO:0000256" key="1">
    <source>
        <dbReference type="SAM" id="MobiDB-lite"/>
    </source>
</evidence>
<name>A0A3S5A107_9PLAT</name>
<keyword evidence="3" id="KW-1185">Reference proteome</keyword>
<feature type="compositionally biased region" description="Polar residues" evidence="1">
    <location>
        <begin position="113"/>
        <end position="124"/>
    </location>
</feature>
<evidence type="ECO:0000313" key="2">
    <source>
        <dbReference type="EMBL" id="VEL24765.1"/>
    </source>
</evidence>
<accession>A0A3S5A107</accession>
<dbReference type="AlphaFoldDB" id="A0A3S5A107"/>
<sequence length="283" mass="31249">MVGSVALGDPLTSAVPVEPVYDSVPDGLCDDEEASCCVDDDMSRKRNEKNADVDAEGDNNTEAWISRLQPRQAFDPHRQQTEEMAVARIPWPSPPSLPPPSRSPSPARSNWSGQQLSNSDNRMQNRPLGGDAADSASLPTNRRRSQQCEKSEKTGSSEGNQSVERPSNRQVHRSETHRTVTDSLIVSETRAGRRLGAARGRGAVLTTTAHVQLHKPCRVVPGECKESVGNLNGTSETLQVGTRRQMQSRPSRRNRSGQICHKSLKYMKTKMLWPLVWSQSPFD</sequence>